<dbReference type="AlphaFoldDB" id="A0A376RDT0"/>
<gene>
    <name evidence="1" type="primary">kduD_1</name>
    <name evidence="1" type="ORF">NCTC10865_01279</name>
</gene>
<dbReference type="GO" id="GO:0047001">
    <property type="term" value="F:2-dehydro-3-deoxy-D-gluconate 5-dehydrogenase activity"/>
    <property type="evidence" value="ECO:0007669"/>
    <property type="project" value="UniProtKB-EC"/>
</dbReference>
<dbReference type="EMBL" id="UGCD01000002">
    <property type="protein sequence ID" value="STI16043.1"/>
    <property type="molecule type" value="Genomic_DNA"/>
</dbReference>
<keyword evidence="1" id="KW-0560">Oxidoreductase</keyword>
<reference evidence="1 2" key="1">
    <citation type="submission" date="2018-06" db="EMBL/GenBank/DDBJ databases">
        <authorList>
            <consortium name="Pathogen Informatics"/>
            <person name="Doyle S."/>
        </authorList>
    </citation>
    <scope>NUCLEOTIDE SEQUENCE [LARGE SCALE GENOMIC DNA]</scope>
    <source>
        <strain evidence="1 2">NCTC10865</strain>
    </source>
</reference>
<proteinExistence type="predicted"/>
<organism evidence="1 2">
    <name type="scientific">Escherichia coli</name>
    <dbReference type="NCBI Taxonomy" id="562"/>
    <lineage>
        <taxon>Bacteria</taxon>
        <taxon>Pseudomonadati</taxon>
        <taxon>Pseudomonadota</taxon>
        <taxon>Gammaproteobacteria</taxon>
        <taxon>Enterobacterales</taxon>
        <taxon>Enterobacteriaceae</taxon>
        <taxon>Escherichia</taxon>
    </lineage>
</organism>
<dbReference type="EC" id="1.1.1.127" evidence="1"/>
<dbReference type="InterPro" id="IPR036291">
    <property type="entry name" value="NAD(P)-bd_dom_sf"/>
</dbReference>
<dbReference type="SUPFAM" id="SSF51735">
    <property type="entry name" value="NAD(P)-binding Rossmann-fold domains"/>
    <property type="match status" value="1"/>
</dbReference>
<name>A0A376RDT0_ECOLX</name>
<sequence>MNNVARKSSTAFQLAVGDCRSDLMGPVVFLASSASDYVNGYTIAVDGGWLAR</sequence>
<accession>A0A376RDT0</accession>
<protein>
    <submittedName>
        <fullName evidence="1">2-keto-3-deoxygluconate oxidoreductase</fullName>
        <ecNumber evidence="1">1.1.1.127</ecNumber>
    </submittedName>
</protein>
<evidence type="ECO:0000313" key="2">
    <source>
        <dbReference type="Proteomes" id="UP000254159"/>
    </source>
</evidence>
<dbReference type="Proteomes" id="UP000254159">
    <property type="component" value="Unassembled WGS sequence"/>
</dbReference>
<evidence type="ECO:0000313" key="1">
    <source>
        <dbReference type="EMBL" id="STI16043.1"/>
    </source>
</evidence>
<dbReference type="Gene3D" id="3.40.50.720">
    <property type="entry name" value="NAD(P)-binding Rossmann-like Domain"/>
    <property type="match status" value="1"/>
</dbReference>